<dbReference type="InterPro" id="IPR056546">
    <property type="entry name" value="MreB_MamK-like"/>
</dbReference>
<feature type="binding site" evidence="6">
    <location>
        <begin position="17"/>
        <end position="19"/>
    </location>
    <ligand>
        <name>ATP</name>
        <dbReference type="ChEBI" id="CHEBI:30616"/>
    </ligand>
</feature>
<protein>
    <recommendedName>
        <fullName evidence="6">Cell shape-determining protein MreB</fullName>
    </recommendedName>
</protein>
<proteinExistence type="inferred from homology"/>
<dbReference type="RefSeq" id="WP_314511083.1">
    <property type="nucleotide sequence ID" value="NZ_JASJOU010000003.1"/>
</dbReference>
<sequence length="340" mass="37254">MGFLNFFTQEIAIDLGTANFLIEQNEKIVVEQPSIIAVDSRTNQMIAFGHQAYLMEGKTHESIRTIRPLRGGVIADFKAAEQMIKGMLRMIPLKNRWATPSFRMAICIPSGITEVEKRAVQDSAEYSGAKELYLIHEPMAAAIGIGLDVKGATGHMIIDIGGGTTEIAVISLGGIVCDESLRVAGENFDEDIIDHMRTKHNLLIGRFTAEQIKVAVGAVGYDLKTPPPDFSVKGRNSFTGMPQQVQVGYQEIAHCLEKSISKIEEAIMRVLENIPPELSSDIYQSGIYLTGGGAMLRGLDQRIAAKTHLPVHVVDDPLRVVMKGTSIALKNSKNFSFLMK</sequence>
<dbReference type="InterPro" id="IPR043129">
    <property type="entry name" value="ATPase_NBD"/>
</dbReference>
<comment type="caution">
    <text evidence="7">The sequence shown here is derived from an EMBL/GenBank/DDBJ whole genome shotgun (WGS) entry which is preliminary data.</text>
</comment>
<keyword evidence="4 6" id="KW-0133">Cell shape</keyword>
<evidence type="ECO:0000256" key="4">
    <source>
        <dbReference type="ARBA" id="ARBA00022960"/>
    </source>
</evidence>
<evidence type="ECO:0000256" key="2">
    <source>
        <dbReference type="ARBA" id="ARBA00022741"/>
    </source>
</evidence>
<dbReference type="CDD" id="cd10225">
    <property type="entry name" value="ASKHA_NBD_MreB-like"/>
    <property type="match status" value="1"/>
</dbReference>
<dbReference type="Pfam" id="PF06723">
    <property type="entry name" value="MreB_Mbl"/>
    <property type="match status" value="1"/>
</dbReference>
<evidence type="ECO:0000256" key="5">
    <source>
        <dbReference type="ARBA" id="ARBA00023458"/>
    </source>
</evidence>
<dbReference type="SUPFAM" id="SSF53067">
    <property type="entry name" value="Actin-like ATPase domain"/>
    <property type="match status" value="2"/>
</dbReference>
<comment type="caution">
    <text evidence="6">Lacks conserved residue(s) required for the propagation of feature annotation.</text>
</comment>
<evidence type="ECO:0000256" key="1">
    <source>
        <dbReference type="ARBA" id="ARBA00022490"/>
    </source>
</evidence>
<comment type="subcellular location">
    <subcellularLocation>
        <location evidence="6">Cytoplasm</location>
    </subcellularLocation>
    <text evidence="6">Membrane-associated.</text>
</comment>
<keyword evidence="3 6" id="KW-0067">ATP-binding</keyword>
<dbReference type="EMBL" id="JASJOU010000003">
    <property type="protein sequence ID" value="MDJ1501582.1"/>
    <property type="molecule type" value="Genomic_DNA"/>
</dbReference>
<dbReference type="GO" id="GO:0000902">
    <property type="term" value="P:cell morphogenesis"/>
    <property type="evidence" value="ECO:0007669"/>
    <property type="project" value="InterPro"/>
</dbReference>
<comment type="function">
    <text evidence="6">Forms membrane-associated dynamic filaments that are essential for cell shape determination. Acts by regulating cell wall synthesis and cell elongation, and thus cell shape. A feedback loop between cell geometry and MreB localization may maintain elongated cell shape by targeting cell wall growth to regions of negative cell wall curvature.</text>
</comment>
<evidence type="ECO:0000256" key="3">
    <source>
        <dbReference type="ARBA" id="ARBA00022840"/>
    </source>
</evidence>
<organism evidence="7 8">
    <name type="scientific">Xanthocytophaga agilis</name>
    <dbReference type="NCBI Taxonomy" id="3048010"/>
    <lineage>
        <taxon>Bacteria</taxon>
        <taxon>Pseudomonadati</taxon>
        <taxon>Bacteroidota</taxon>
        <taxon>Cytophagia</taxon>
        <taxon>Cytophagales</taxon>
        <taxon>Rhodocytophagaceae</taxon>
        <taxon>Xanthocytophaga</taxon>
    </lineage>
</organism>
<keyword evidence="1 6" id="KW-0963">Cytoplasm</keyword>
<dbReference type="GO" id="GO:0005737">
    <property type="term" value="C:cytoplasm"/>
    <property type="evidence" value="ECO:0007669"/>
    <property type="project" value="UniProtKB-SubCell"/>
</dbReference>
<keyword evidence="8" id="KW-1185">Reference proteome</keyword>
<dbReference type="GO" id="GO:0008360">
    <property type="term" value="P:regulation of cell shape"/>
    <property type="evidence" value="ECO:0007669"/>
    <property type="project" value="UniProtKB-UniRule"/>
</dbReference>
<feature type="binding site" evidence="6">
    <location>
        <begin position="162"/>
        <end position="164"/>
    </location>
    <ligand>
        <name>ATP</name>
        <dbReference type="ChEBI" id="CHEBI:30616"/>
    </ligand>
</feature>
<dbReference type="NCBIfam" id="NF010539">
    <property type="entry name" value="PRK13927.1"/>
    <property type="match status" value="1"/>
</dbReference>
<reference evidence="7" key="1">
    <citation type="submission" date="2023-05" db="EMBL/GenBank/DDBJ databases">
        <authorList>
            <person name="Zhang X."/>
        </authorList>
    </citation>
    <scope>NUCLEOTIDE SEQUENCE</scope>
    <source>
        <strain evidence="7">BD1B2-1</strain>
    </source>
</reference>
<comment type="subunit">
    <text evidence="6">Forms polymers.</text>
</comment>
<keyword evidence="2 6" id="KW-0547">Nucleotide-binding</keyword>
<feature type="binding site" evidence="6">
    <location>
        <begin position="210"/>
        <end position="213"/>
    </location>
    <ligand>
        <name>ATP</name>
        <dbReference type="ChEBI" id="CHEBI:30616"/>
    </ligand>
</feature>
<evidence type="ECO:0000313" key="7">
    <source>
        <dbReference type="EMBL" id="MDJ1501582.1"/>
    </source>
</evidence>
<dbReference type="Proteomes" id="UP001232063">
    <property type="component" value="Unassembled WGS sequence"/>
</dbReference>
<evidence type="ECO:0000256" key="6">
    <source>
        <dbReference type="HAMAP-Rule" id="MF_02207"/>
    </source>
</evidence>
<comment type="similarity">
    <text evidence="5 6">Belongs to the FtsA/MreB family.</text>
</comment>
<dbReference type="NCBIfam" id="TIGR00904">
    <property type="entry name" value="mreB"/>
    <property type="match status" value="1"/>
</dbReference>
<dbReference type="PANTHER" id="PTHR42749">
    <property type="entry name" value="CELL SHAPE-DETERMINING PROTEIN MREB"/>
    <property type="match status" value="1"/>
</dbReference>
<dbReference type="InterPro" id="IPR004753">
    <property type="entry name" value="MreB"/>
</dbReference>
<evidence type="ECO:0000313" key="8">
    <source>
        <dbReference type="Proteomes" id="UP001232063"/>
    </source>
</evidence>
<name>A0AAE3R4U1_9BACT</name>
<dbReference type="HAMAP" id="MF_02207">
    <property type="entry name" value="MreB"/>
    <property type="match status" value="1"/>
</dbReference>
<gene>
    <name evidence="6" type="primary">mreB</name>
    <name evidence="7" type="ORF">QNI22_13025</name>
</gene>
<dbReference type="AlphaFoldDB" id="A0AAE3R4U1"/>
<dbReference type="PANTHER" id="PTHR42749:SF1">
    <property type="entry name" value="CELL SHAPE-DETERMINING PROTEIN MREB"/>
    <property type="match status" value="1"/>
</dbReference>
<dbReference type="PRINTS" id="PR01652">
    <property type="entry name" value="SHAPEPROTEIN"/>
</dbReference>
<dbReference type="GO" id="GO:0005524">
    <property type="term" value="F:ATP binding"/>
    <property type="evidence" value="ECO:0007669"/>
    <property type="project" value="UniProtKB-KW"/>
</dbReference>
<accession>A0AAE3R4U1</accession>
<dbReference type="Gene3D" id="3.30.420.40">
    <property type="match status" value="2"/>
</dbReference>